<organism evidence="1 2">
    <name type="scientific">Prevotella corporis</name>
    <dbReference type="NCBI Taxonomy" id="28128"/>
    <lineage>
        <taxon>Bacteria</taxon>
        <taxon>Pseudomonadati</taxon>
        <taxon>Bacteroidota</taxon>
        <taxon>Bacteroidia</taxon>
        <taxon>Bacteroidales</taxon>
        <taxon>Prevotellaceae</taxon>
        <taxon>Prevotella</taxon>
    </lineage>
</organism>
<evidence type="ECO:0000313" key="2">
    <source>
        <dbReference type="Proteomes" id="UP000070533"/>
    </source>
</evidence>
<evidence type="ECO:0000313" key="1">
    <source>
        <dbReference type="EMBL" id="KXA33529.1"/>
    </source>
</evidence>
<gene>
    <name evidence="1" type="ORF">HMPREF3226_02402</name>
</gene>
<dbReference type="PATRIC" id="fig|28128.5.peg.2473"/>
<dbReference type="OrthoDB" id="1366475at2"/>
<name>A0A133PW05_9BACT</name>
<dbReference type="AlphaFoldDB" id="A0A133PW05"/>
<comment type="caution">
    <text evidence="1">The sequence shown here is derived from an EMBL/GenBank/DDBJ whole genome shotgun (WGS) entry which is preliminary data.</text>
</comment>
<dbReference type="RefSeq" id="WP_060941227.1">
    <property type="nucleotide sequence ID" value="NZ_KQ957320.1"/>
</dbReference>
<dbReference type="EMBL" id="LRQG01000221">
    <property type="protein sequence ID" value="KXA33529.1"/>
    <property type="molecule type" value="Genomic_DNA"/>
</dbReference>
<sequence length="117" mass="13340">MVQVEDVEKFLKDLNIKIAVFGLIFRDDRGKNIATLLDLEITPKFRENIIKELVVEDYVDGPLIDSLNKMGELWVFGKDVKGKEIYIKISMGVAGSSAICISFHIAEKKLNYKFRTT</sequence>
<keyword evidence="2" id="KW-1185">Reference proteome</keyword>
<reference evidence="2" key="1">
    <citation type="submission" date="2016-01" db="EMBL/GenBank/DDBJ databases">
        <authorList>
            <person name="Mitreva M."/>
            <person name="Pepin K.H."/>
            <person name="Mihindukulasuriya K.A."/>
            <person name="Fulton R."/>
            <person name="Fronick C."/>
            <person name="O'Laughlin M."/>
            <person name="Miner T."/>
            <person name="Herter B."/>
            <person name="Rosa B.A."/>
            <person name="Cordes M."/>
            <person name="Tomlinson C."/>
            <person name="Wollam A."/>
            <person name="Palsikar V.B."/>
            <person name="Mardis E.R."/>
            <person name="Wilson R.K."/>
        </authorList>
    </citation>
    <scope>NUCLEOTIDE SEQUENCE [LARGE SCALE GENOMIC DNA]</scope>
    <source>
        <strain evidence="2">MJR7716</strain>
    </source>
</reference>
<dbReference type="Proteomes" id="UP000070533">
    <property type="component" value="Unassembled WGS sequence"/>
</dbReference>
<proteinExistence type="predicted"/>
<accession>A0A133PW05</accession>
<dbReference type="STRING" id="28128.HMPREF3226_02402"/>
<protein>
    <submittedName>
        <fullName evidence="1">Putative toxin-antitoxin system, toxin component</fullName>
    </submittedName>
</protein>